<dbReference type="Proteomes" id="UP001057402">
    <property type="component" value="Chromosome 6"/>
</dbReference>
<keyword evidence="2" id="KW-1185">Reference proteome</keyword>
<organism evidence="1 2">
    <name type="scientific">Melastoma candidum</name>
    <dbReference type="NCBI Taxonomy" id="119954"/>
    <lineage>
        <taxon>Eukaryota</taxon>
        <taxon>Viridiplantae</taxon>
        <taxon>Streptophyta</taxon>
        <taxon>Embryophyta</taxon>
        <taxon>Tracheophyta</taxon>
        <taxon>Spermatophyta</taxon>
        <taxon>Magnoliopsida</taxon>
        <taxon>eudicotyledons</taxon>
        <taxon>Gunneridae</taxon>
        <taxon>Pentapetalae</taxon>
        <taxon>rosids</taxon>
        <taxon>malvids</taxon>
        <taxon>Myrtales</taxon>
        <taxon>Melastomataceae</taxon>
        <taxon>Melastomatoideae</taxon>
        <taxon>Melastomateae</taxon>
        <taxon>Melastoma</taxon>
    </lineage>
</organism>
<evidence type="ECO:0000313" key="1">
    <source>
        <dbReference type="EMBL" id="KAI4365407.1"/>
    </source>
</evidence>
<comment type="caution">
    <text evidence="1">The sequence shown here is derived from an EMBL/GenBank/DDBJ whole genome shotgun (WGS) entry which is preliminary data.</text>
</comment>
<dbReference type="EMBL" id="CM042885">
    <property type="protein sequence ID" value="KAI4365407.1"/>
    <property type="molecule type" value="Genomic_DNA"/>
</dbReference>
<sequence length="115" mass="12596">MAYLRNFKNLQSLEICGGGLTDAGVKHIKDLRSLNLLNLSQNCNLTDKTLELLSGLIGLVSLNVSNSRVTAAGLRHLKMLKNLRSLTLESCRVMGSDIKKLLSSDLPDLARILFS</sequence>
<evidence type="ECO:0000313" key="2">
    <source>
        <dbReference type="Proteomes" id="UP001057402"/>
    </source>
</evidence>
<accession>A0ACB9QIU4</accession>
<protein>
    <submittedName>
        <fullName evidence="1">Uncharacterized protein</fullName>
    </submittedName>
</protein>
<gene>
    <name evidence="1" type="ORF">MLD38_021393</name>
</gene>
<reference evidence="2" key="1">
    <citation type="journal article" date="2023" name="Front. Plant Sci.">
        <title>Chromosomal-level genome assembly of Melastoma candidum provides insights into trichome evolution.</title>
        <authorList>
            <person name="Zhong Y."/>
            <person name="Wu W."/>
            <person name="Sun C."/>
            <person name="Zou P."/>
            <person name="Liu Y."/>
            <person name="Dai S."/>
            <person name="Zhou R."/>
        </authorList>
    </citation>
    <scope>NUCLEOTIDE SEQUENCE [LARGE SCALE GENOMIC DNA]</scope>
</reference>
<name>A0ACB9QIU4_9MYRT</name>
<proteinExistence type="predicted"/>